<evidence type="ECO:0000313" key="1">
    <source>
        <dbReference type="EMBL" id="RDK11442.1"/>
    </source>
</evidence>
<dbReference type="Proteomes" id="UP000255165">
    <property type="component" value="Unassembled WGS sequence"/>
</dbReference>
<dbReference type="SUPFAM" id="SSF46785">
    <property type="entry name" value="Winged helix' DNA-binding domain"/>
    <property type="match status" value="1"/>
</dbReference>
<keyword evidence="2" id="KW-1185">Reference proteome</keyword>
<proteinExistence type="predicted"/>
<organism evidence="1 2">
    <name type="scientific">Cupriavidus lacunae</name>
    <dbReference type="NCBI Taxonomy" id="2666307"/>
    <lineage>
        <taxon>Bacteria</taxon>
        <taxon>Pseudomonadati</taxon>
        <taxon>Pseudomonadota</taxon>
        <taxon>Betaproteobacteria</taxon>
        <taxon>Burkholderiales</taxon>
        <taxon>Burkholderiaceae</taxon>
        <taxon>Cupriavidus</taxon>
    </lineage>
</organism>
<comment type="caution">
    <text evidence="1">The sequence shown here is derived from an EMBL/GenBank/DDBJ whole genome shotgun (WGS) entry which is preliminary data.</text>
</comment>
<name>A0A370P0S0_9BURK</name>
<dbReference type="AlphaFoldDB" id="A0A370P0S0"/>
<gene>
    <name evidence="1" type="ORF">DN412_03505</name>
</gene>
<dbReference type="EMBL" id="QKWJ01000003">
    <property type="protein sequence ID" value="RDK11442.1"/>
    <property type="molecule type" value="Genomic_DNA"/>
</dbReference>
<evidence type="ECO:0000313" key="2">
    <source>
        <dbReference type="Proteomes" id="UP000255165"/>
    </source>
</evidence>
<protein>
    <submittedName>
        <fullName evidence="1">Uncharacterized protein</fullName>
    </submittedName>
</protein>
<reference evidence="1 2" key="1">
    <citation type="submission" date="2018-06" db="EMBL/GenBank/DDBJ databases">
        <authorList>
            <person name="Feng T."/>
            <person name="Jeon C.O."/>
        </authorList>
    </citation>
    <scope>NUCLEOTIDE SEQUENCE [LARGE SCALE GENOMIC DNA]</scope>
    <source>
        <strain evidence="1 2">S23</strain>
    </source>
</reference>
<sequence length="65" mass="7258">MLAMFAKPSELEAHLNVRLLVRGTRKVTLAEAGHGYVASCRRVLEVDISEIERTAAGEYLMTRRA</sequence>
<dbReference type="InterPro" id="IPR036388">
    <property type="entry name" value="WH-like_DNA-bd_sf"/>
</dbReference>
<dbReference type="Gene3D" id="1.10.10.10">
    <property type="entry name" value="Winged helix-like DNA-binding domain superfamily/Winged helix DNA-binding domain"/>
    <property type="match status" value="1"/>
</dbReference>
<dbReference type="InterPro" id="IPR036390">
    <property type="entry name" value="WH_DNA-bd_sf"/>
</dbReference>
<accession>A0A370P0S0</accession>